<evidence type="ECO:0000256" key="5">
    <source>
        <dbReference type="ARBA" id="ARBA00023277"/>
    </source>
</evidence>
<gene>
    <name evidence="7" type="ORF">ZEAMMB73_Zm00001d036696</name>
</gene>
<evidence type="ECO:0000256" key="2">
    <source>
        <dbReference type="ARBA" id="ARBA00022676"/>
    </source>
</evidence>
<keyword evidence="5" id="KW-0119">Carbohydrate metabolism</keyword>
<dbReference type="EMBL" id="CM000782">
    <property type="protein sequence ID" value="AQK81738.1"/>
    <property type="molecule type" value="Genomic_DNA"/>
</dbReference>
<dbReference type="OMA" id="NTQIFLP"/>
<dbReference type="Pfam" id="PF10250">
    <property type="entry name" value="O-FucT"/>
    <property type="match status" value="1"/>
</dbReference>
<name>A0A1D6LQH7_MAIZE</name>
<organism evidence="7">
    <name type="scientific">Zea mays</name>
    <name type="common">Maize</name>
    <dbReference type="NCBI Taxonomy" id="4577"/>
    <lineage>
        <taxon>Eukaryota</taxon>
        <taxon>Viridiplantae</taxon>
        <taxon>Streptophyta</taxon>
        <taxon>Embryophyta</taxon>
        <taxon>Tracheophyta</taxon>
        <taxon>Spermatophyta</taxon>
        <taxon>Magnoliopsida</taxon>
        <taxon>Liliopsida</taxon>
        <taxon>Poales</taxon>
        <taxon>Poaceae</taxon>
        <taxon>PACMAD clade</taxon>
        <taxon>Panicoideae</taxon>
        <taxon>Andropogonodae</taxon>
        <taxon>Andropogoneae</taxon>
        <taxon>Tripsacinae</taxon>
        <taxon>Zea</taxon>
    </lineage>
</organism>
<dbReference type="InterPro" id="IPR019378">
    <property type="entry name" value="GDP-Fuc_O-FucTrfase"/>
</dbReference>
<evidence type="ECO:0000256" key="3">
    <source>
        <dbReference type="ARBA" id="ARBA00022679"/>
    </source>
</evidence>
<proteinExistence type="inferred from homology"/>
<keyword evidence="3 7" id="KW-0808">Transferase</keyword>
<dbReference type="PANTHER" id="PTHR31288:SF5">
    <property type="entry name" value="PROTEIN MANNAN SYNTHESIS-RELATED 1"/>
    <property type="match status" value="1"/>
</dbReference>
<evidence type="ECO:0000313" key="7">
    <source>
        <dbReference type="EMBL" id="AQK81738.1"/>
    </source>
</evidence>
<dbReference type="PANTHER" id="PTHR31288">
    <property type="entry name" value="O-FUCOSYLTRANSFERASE FAMILY PROTEIN"/>
    <property type="match status" value="1"/>
</dbReference>
<dbReference type="GO" id="GO:0016757">
    <property type="term" value="F:glycosyltransferase activity"/>
    <property type="evidence" value="ECO:0007669"/>
    <property type="project" value="UniProtKB-KW"/>
</dbReference>
<dbReference type="ExpressionAtlas" id="A0A1D6LQH7">
    <property type="expression patterns" value="baseline and differential"/>
</dbReference>
<accession>A0A1D6LQH7</accession>
<dbReference type="InterPro" id="IPR024709">
    <property type="entry name" value="FucosylTrfase_pln"/>
</dbReference>
<comment type="similarity">
    <text evidence="1">Belongs to the glycosyltransferase GT106 family.</text>
</comment>
<keyword evidence="2 7" id="KW-0328">Glycosyltransferase</keyword>
<evidence type="ECO:0000256" key="4">
    <source>
        <dbReference type="ARBA" id="ARBA00023253"/>
    </source>
</evidence>
<evidence type="ECO:0000256" key="6">
    <source>
        <dbReference type="ARBA" id="ARBA00030350"/>
    </source>
</evidence>
<evidence type="ECO:0000256" key="1">
    <source>
        <dbReference type="ARBA" id="ARBA00007737"/>
    </source>
</evidence>
<dbReference type="GO" id="GO:0006004">
    <property type="term" value="P:fucose metabolic process"/>
    <property type="evidence" value="ECO:0007669"/>
    <property type="project" value="UniProtKB-KW"/>
</dbReference>
<reference evidence="7" key="1">
    <citation type="submission" date="2015-12" db="EMBL/GenBank/DDBJ databases">
        <title>Update maize B73 reference genome by single molecule sequencing technologies.</title>
        <authorList>
            <consortium name="Maize Genome Sequencing Project"/>
            <person name="Ware D."/>
        </authorList>
    </citation>
    <scope>NUCLEOTIDE SEQUENCE</scope>
    <source>
        <tissue evidence="7">Seedling</tissue>
    </source>
</reference>
<keyword evidence="4" id="KW-0294">Fucose metabolism</keyword>
<dbReference type="AlphaFoldDB" id="A0A1D6LQH7"/>
<sequence>MFSGLELKHEYSEVARKMLDRLQELSKKSDWKVLAIDFRTDLLEKKSCKTTSGARRKGFYNPDEVLAFLRSVGFSANTTIYLTETWWHKGMNDLKEEFPNTYTKDDIMPAENKGEFLKSSNADLARALDLEICSQSDMFIPAVAGLFYGYVTGKRIASGRT</sequence>
<protein>
    <recommendedName>
        <fullName evidence="6">O-fucosyltransferase family protein</fullName>
    </recommendedName>
</protein>